<evidence type="ECO:0000313" key="1">
    <source>
        <dbReference type="EMBL" id="OJA08465.1"/>
    </source>
</evidence>
<comment type="caution">
    <text evidence="1">The sequence shown here is derived from an EMBL/GenBank/DDBJ whole genome shotgun (WGS) entry which is preliminary data.</text>
</comment>
<evidence type="ECO:0000313" key="2">
    <source>
        <dbReference type="Proteomes" id="UP000183567"/>
    </source>
</evidence>
<dbReference type="EMBL" id="LVVM01006288">
    <property type="protein sequence ID" value="OJA08465.1"/>
    <property type="molecule type" value="Genomic_DNA"/>
</dbReference>
<gene>
    <name evidence="1" type="ORF">AZE42_02838</name>
</gene>
<accession>A0A1J8Q433</accession>
<reference evidence="1 2" key="1">
    <citation type="submission" date="2016-03" db="EMBL/GenBank/DDBJ databases">
        <title>Comparative genomics of the ectomycorrhizal sister species Rhizopogon vinicolor and Rhizopogon vesiculosus (Basidiomycota: Boletales) reveals a divergence of the mating type B locus.</title>
        <authorList>
            <person name="Mujic A.B."/>
            <person name="Kuo A."/>
            <person name="Tritt A."/>
            <person name="Lipzen A."/>
            <person name="Chen C."/>
            <person name="Johnson J."/>
            <person name="Sharma A."/>
            <person name="Barry K."/>
            <person name="Grigoriev I.V."/>
            <person name="Spatafora J.W."/>
        </authorList>
    </citation>
    <scope>NUCLEOTIDE SEQUENCE [LARGE SCALE GENOMIC DNA]</scope>
    <source>
        <strain evidence="1 2">AM-OR11-056</strain>
    </source>
</reference>
<keyword evidence="2" id="KW-1185">Reference proteome</keyword>
<name>A0A1J8Q433_9AGAM</name>
<dbReference type="AlphaFoldDB" id="A0A1J8Q433"/>
<organism evidence="1 2">
    <name type="scientific">Rhizopogon vesiculosus</name>
    <dbReference type="NCBI Taxonomy" id="180088"/>
    <lineage>
        <taxon>Eukaryota</taxon>
        <taxon>Fungi</taxon>
        <taxon>Dikarya</taxon>
        <taxon>Basidiomycota</taxon>
        <taxon>Agaricomycotina</taxon>
        <taxon>Agaricomycetes</taxon>
        <taxon>Agaricomycetidae</taxon>
        <taxon>Boletales</taxon>
        <taxon>Suillineae</taxon>
        <taxon>Rhizopogonaceae</taxon>
        <taxon>Rhizopogon</taxon>
    </lineage>
</organism>
<proteinExistence type="predicted"/>
<dbReference type="Proteomes" id="UP000183567">
    <property type="component" value="Unassembled WGS sequence"/>
</dbReference>
<sequence>MVSFKNTISQHPILGSDTNVVGILTRPVNAHSFMESTRLVFYVNSKCQDSQFPRGSYAFLVIEGLTDHFQQAANQFFITGYLLVFTVMTLCQCLSFAHLSTTGLIGGYRCRNIASMASIPPESLH</sequence>
<protein>
    <submittedName>
        <fullName evidence="1">Uncharacterized protein</fullName>
    </submittedName>
</protein>